<dbReference type="EMBL" id="ML975624">
    <property type="protein sequence ID" value="KAF1828202.1"/>
    <property type="molecule type" value="Genomic_DNA"/>
</dbReference>
<dbReference type="OrthoDB" id="2958217at2759"/>
<reference evidence="3" key="1">
    <citation type="submission" date="2020-01" db="EMBL/GenBank/DDBJ databases">
        <authorList>
            <consortium name="DOE Joint Genome Institute"/>
            <person name="Haridas S."/>
            <person name="Albert R."/>
            <person name="Binder M."/>
            <person name="Bloem J."/>
            <person name="Labutti K."/>
            <person name="Salamov A."/>
            <person name="Andreopoulos B."/>
            <person name="Baker S.E."/>
            <person name="Barry K."/>
            <person name="Bills G."/>
            <person name="Bluhm B.H."/>
            <person name="Cannon C."/>
            <person name="Castanera R."/>
            <person name="Culley D.E."/>
            <person name="Daum C."/>
            <person name="Ezra D."/>
            <person name="Gonzalez J.B."/>
            <person name="Henrissat B."/>
            <person name="Kuo A."/>
            <person name="Liang C."/>
            <person name="Lipzen A."/>
            <person name="Lutzoni F."/>
            <person name="Magnuson J."/>
            <person name="Mondo S."/>
            <person name="Nolan M."/>
            <person name="Ohm R."/>
            <person name="Pangilinan J."/>
            <person name="Park H.-J."/>
            <person name="Ramirez L."/>
            <person name="Alfaro M."/>
            <person name="Sun H."/>
            <person name="Tritt A."/>
            <person name="Yoshinaga Y."/>
            <person name="Zwiers L.-H."/>
            <person name="Turgeon B.G."/>
            <person name="Goodwin S.B."/>
            <person name="Spatafora J.W."/>
            <person name="Crous P.W."/>
            <person name="Grigoriev I.V."/>
        </authorList>
    </citation>
    <scope>NUCLEOTIDE SEQUENCE</scope>
    <source>
        <strain evidence="3">P77</strain>
    </source>
</reference>
<dbReference type="InterPro" id="IPR010730">
    <property type="entry name" value="HET"/>
</dbReference>
<feature type="region of interest" description="Disordered" evidence="1">
    <location>
        <begin position="562"/>
        <end position="602"/>
    </location>
</feature>
<feature type="domain" description="Heterokaryon incompatibility" evidence="2">
    <location>
        <begin position="102"/>
        <end position="219"/>
    </location>
</feature>
<evidence type="ECO:0000313" key="3">
    <source>
        <dbReference type="EMBL" id="KAF1828202.1"/>
    </source>
</evidence>
<protein>
    <submittedName>
        <fullName evidence="3">HET-domain-containing protein</fullName>
    </submittedName>
</protein>
<keyword evidence="4" id="KW-1185">Reference proteome</keyword>
<feature type="compositionally biased region" description="Polar residues" evidence="1">
    <location>
        <begin position="567"/>
        <end position="580"/>
    </location>
</feature>
<dbReference type="Proteomes" id="UP000800040">
    <property type="component" value="Unassembled WGS sequence"/>
</dbReference>
<evidence type="ECO:0000256" key="1">
    <source>
        <dbReference type="SAM" id="MobiDB-lite"/>
    </source>
</evidence>
<dbReference type="PANTHER" id="PTHR33112">
    <property type="entry name" value="DOMAIN PROTEIN, PUTATIVE-RELATED"/>
    <property type="match status" value="1"/>
</dbReference>
<evidence type="ECO:0000313" key="4">
    <source>
        <dbReference type="Proteomes" id="UP000800040"/>
    </source>
</evidence>
<organism evidence="3 4">
    <name type="scientific">Decorospora gaudefroyi</name>
    <dbReference type="NCBI Taxonomy" id="184978"/>
    <lineage>
        <taxon>Eukaryota</taxon>
        <taxon>Fungi</taxon>
        <taxon>Dikarya</taxon>
        <taxon>Ascomycota</taxon>
        <taxon>Pezizomycotina</taxon>
        <taxon>Dothideomycetes</taxon>
        <taxon>Pleosporomycetidae</taxon>
        <taxon>Pleosporales</taxon>
        <taxon>Pleosporineae</taxon>
        <taxon>Pleosporaceae</taxon>
        <taxon>Decorospora</taxon>
    </lineage>
</organism>
<dbReference type="PANTHER" id="PTHR33112:SF10">
    <property type="entry name" value="TOL"/>
    <property type="match status" value="1"/>
</dbReference>
<gene>
    <name evidence="3" type="ORF">BDW02DRAFT_268140</name>
</gene>
<proteinExistence type="predicted"/>
<accession>A0A6A5K1Y3</accession>
<dbReference type="Pfam" id="PF06985">
    <property type="entry name" value="HET"/>
    <property type="match status" value="1"/>
</dbReference>
<dbReference type="AlphaFoldDB" id="A0A6A5K1Y3"/>
<sequence>MFHTDPAENRWAQFAPCSTSDVAYRQCGMISNDDSTATLDYLESWLNACEWGHGGCAESFAGEWIDGLYPFESDAPLPRRILDVDTNLIKLIETKPGEKGYYIALSHCWGKPEYHPPKTKRANFESHLAGIPLSTLPKTFQDAVRITRHFGVQYLWIDSLCIVQDDKADWEREAANMGAVYEYARLTIAAAGARDCTEGCFVSERPDLRAVQEQLVEQRMMTSNREGNHFADPGVQRTSPPHPPQVAVLSKGMNGLPVTIHFGAVSWKMFPLGEPYYTPLGYRAWARQEWYLSRRMLFFTQAGISWKCRKSQFDERQRYYDMREKNEWEHLFQRYSDDEITYETDRLIALQGVVTQMSPTMEGTYHFGLWTHMPELLFWMMKGPQSNAKGPDAPSWSWASRIGSKFFWKTIPQFGLGHCQELLVQNGIQVDGAGTLKTTALILEVLTAPVSDEWIAAEHIPWRCNMVPESVLIYYAHPSGRPVHFLFDQGHPGNPIGLASLDDDLDLSTSRIFCMYVLMTPRLMKVVNEILPPVIDDGTGQHAGKQVEPLGAVLPLTPHCHVESTEPEQPNLTVGDTSSMGAPDSKPTVMSSEEGLSDESSTLSLLHVRESKGKGGEVEISPIGESDAIYWVLLVQEVGGERTHFRRIGTGLTSFIPQQLSAEYQDISII</sequence>
<evidence type="ECO:0000259" key="2">
    <source>
        <dbReference type="Pfam" id="PF06985"/>
    </source>
</evidence>
<name>A0A6A5K1Y3_9PLEO</name>